<dbReference type="InterPro" id="IPR042971">
    <property type="entry name" value="LEA_SMP"/>
</dbReference>
<feature type="domain" description="SMP" evidence="3">
    <location>
        <begin position="80"/>
        <end position="128"/>
    </location>
</feature>
<dbReference type="Proteomes" id="UP001396334">
    <property type="component" value="Unassembled WGS sequence"/>
</dbReference>
<dbReference type="PANTHER" id="PTHR31174:SF34">
    <property type="entry name" value="LATE EMBRYOGENESIS ABUNDANT PROTEIN 47"/>
    <property type="match status" value="1"/>
</dbReference>
<dbReference type="Pfam" id="PF04927">
    <property type="entry name" value="SMP"/>
    <property type="match status" value="1"/>
</dbReference>
<evidence type="ECO:0000256" key="2">
    <source>
        <dbReference type="ARBA" id="ARBA00022737"/>
    </source>
</evidence>
<name>A0ABR1ZF08_9ROSI</name>
<evidence type="ECO:0000313" key="4">
    <source>
        <dbReference type="EMBL" id="KAK8478663.1"/>
    </source>
</evidence>
<reference evidence="4 5" key="1">
    <citation type="journal article" date="2024" name="G3 (Bethesda)">
        <title>Genome assembly of Hibiscus sabdariffa L. provides insights into metabolisms of medicinal natural products.</title>
        <authorList>
            <person name="Kim T."/>
        </authorList>
    </citation>
    <scope>NUCLEOTIDE SEQUENCE [LARGE SCALE GENOMIC DNA]</scope>
    <source>
        <strain evidence="4">TK-2024</strain>
        <tissue evidence="4">Old leaves</tissue>
    </source>
</reference>
<organism evidence="4 5">
    <name type="scientific">Hibiscus sabdariffa</name>
    <name type="common">roselle</name>
    <dbReference type="NCBI Taxonomy" id="183260"/>
    <lineage>
        <taxon>Eukaryota</taxon>
        <taxon>Viridiplantae</taxon>
        <taxon>Streptophyta</taxon>
        <taxon>Embryophyta</taxon>
        <taxon>Tracheophyta</taxon>
        <taxon>Spermatophyta</taxon>
        <taxon>Magnoliopsida</taxon>
        <taxon>eudicotyledons</taxon>
        <taxon>Gunneridae</taxon>
        <taxon>Pentapetalae</taxon>
        <taxon>rosids</taxon>
        <taxon>malvids</taxon>
        <taxon>Malvales</taxon>
        <taxon>Malvaceae</taxon>
        <taxon>Malvoideae</taxon>
        <taxon>Hibiscus</taxon>
    </lineage>
</organism>
<sequence>MQAVENSILGHSQKGCAAAVMQSAAMQNEKAGFVGRDDINAAEIGVTTKQTQLSGKHDRTVAGQYCHNAGNSGSEGGGDITIGEALEATSLTSGEKPVEPSDAAEVIVTGCNTIMPDSIAAAAQSAASLLRCYPQR</sequence>
<dbReference type="PANTHER" id="PTHR31174">
    <property type="entry name" value="SEED MATURATION FAMILY PROTEIN"/>
    <property type="match status" value="1"/>
</dbReference>
<protein>
    <recommendedName>
        <fullName evidence="3">SMP domain-containing protein</fullName>
    </recommendedName>
</protein>
<proteinExistence type="inferred from homology"/>
<gene>
    <name evidence="4" type="ORF">V6N11_024185</name>
</gene>
<accession>A0ABR1ZF08</accession>
<keyword evidence="2" id="KW-0677">Repeat</keyword>
<dbReference type="EMBL" id="JBBPBN010001320">
    <property type="protein sequence ID" value="KAK8478663.1"/>
    <property type="molecule type" value="Genomic_DNA"/>
</dbReference>
<comment type="caution">
    <text evidence="4">The sequence shown here is derived from an EMBL/GenBank/DDBJ whole genome shotgun (WGS) entry which is preliminary data.</text>
</comment>
<comment type="similarity">
    <text evidence="1">Belongs to the LEA type SMP family.</text>
</comment>
<evidence type="ECO:0000256" key="1">
    <source>
        <dbReference type="ARBA" id="ARBA00010733"/>
    </source>
</evidence>
<keyword evidence="5" id="KW-1185">Reference proteome</keyword>
<evidence type="ECO:0000313" key="5">
    <source>
        <dbReference type="Proteomes" id="UP001396334"/>
    </source>
</evidence>
<evidence type="ECO:0000259" key="3">
    <source>
        <dbReference type="Pfam" id="PF04927"/>
    </source>
</evidence>
<dbReference type="InterPro" id="IPR007011">
    <property type="entry name" value="LEA_SMP_dom"/>
</dbReference>